<dbReference type="Pfam" id="PF05598">
    <property type="entry name" value="DUF772"/>
    <property type="match status" value="1"/>
</dbReference>
<evidence type="ECO:0000313" key="2">
    <source>
        <dbReference type="EMBL" id="SDY39551.1"/>
    </source>
</evidence>
<dbReference type="STRING" id="1528.SAMN04488579_13026"/>
<evidence type="ECO:0000313" key="3">
    <source>
        <dbReference type="Proteomes" id="UP000199652"/>
    </source>
</evidence>
<dbReference type="Proteomes" id="UP000199652">
    <property type="component" value="Unassembled WGS sequence"/>
</dbReference>
<sequence>MDAIVPRDHILRLVDAAISFDFIYELVEDQYCLDNGRPSIDPVVLIKLPIVQYLCGIKSMCKTIKEVEVNVAYRWF</sequence>
<protein>
    <submittedName>
        <fullName evidence="2">Transposase domain</fullName>
    </submittedName>
</protein>
<reference evidence="3" key="1">
    <citation type="submission" date="2016-10" db="EMBL/GenBank/DDBJ databases">
        <authorList>
            <person name="Varghese N."/>
            <person name="Submissions S."/>
        </authorList>
    </citation>
    <scope>NUCLEOTIDE SEQUENCE [LARGE SCALE GENOMIC DNA]</scope>
    <source>
        <strain evidence="3">VPI 5359</strain>
    </source>
</reference>
<feature type="domain" description="Transposase InsH N-terminal" evidence="1">
    <location>
        <begin position="2"/>
        <end position="76"/>
    </location>
</feature>
<keyword evidence="3" id="KW-1185">Reference proteome</keyword>
<evidence type="ECO:0000259" key="1">
    <source>
        <dbReference type="Pfam" id="PF05598"/>
    </source>
</evidence>
<dbReference type="InterPro" id="IPR008490">
    <property type="entry name" value="Transposase_InsH_N"/>
</dbReference>
<accession>A0A1H3JHZ4</accession>
<proteinExistence type="predicted"/>
<dbReference type="AlphaFoldDB" id="A0A1H3JHZ4"/>
<gene>
    <name evidence="2" type="ORF">SAMN04488579_13026</name>
</gene>
<name>A0A1H3JHZ4_EUBBA</name>
<dbReference type="OrthoDB" id="9789070at2"/>
<organism evidence="2 3">
    <name type="scientific">Eubacterium barkeri</name>
    <name type="common">Clostridium barkeri</name>
    <dbReference type="NCBI Taxonomy" id="1528"/>
    <lineage>
        <taxon>Bacteria</taxon>
        <taxon>Bacillati</taxon>
        <taxon>Bacillota</taxon>
        <taxon>Clostridia</taxon>
        <taxon>Eubacteriales</taxon>
        <taxon>Eubacteriaceae</taxon>
        <taxon>Eubacterium</taxon>
    </lineage>
</organism>
<dbReference type="EMBL" id="FNOU01000030">
    <property type="protein sequence ID" value="SDY39551.1"/>
    <property type="molecule type" value="Genomic_DNA"/>
</dbReference>